<dbReference type="InterPro" id="IPR014245">
    <property type="entry name" value="Spore_III_AF"/>
</dbReference>
<dbReference type="EMBL" id="VIRB01000112">
    <property type="protein sequence ID" value="NDO70595.1"/>
    <property type="molecule type" value="Genomic_DNA"/>
</dbReference>
<protein>
    <submittedName>
        <fullName evidence="3">Stage III sporulation protein AF</fullName>
    </submittedName>
</protein>
<organism evidence="3 4">
    <name type="scientific">Schaedlerella arabinosiphila</name>
    <dbReference type="NCBI Taxonomy" id="2044587"/>
    <lineage>
        <taxon>Bacteria</taxon>
        <taxon>Bacillati</taxon>
        <taxon>Bacillota</taxon>
        <taxon>Clostridia</taxon>
        <taxon>Lachnospirales</taxon>
        <taxon>Lachnospiraceae</taxon>
        <taxon>Schaedlerella</taxon>
    </lineage>
</organism>
<proteinExistence type="predicted"/>
<feature type="compositionally biased region" description="Polar residues" evidence="1">
    <location>
        <begin position="109"/>
        <end position="118"/>
    </location>
</feature>
<feature type="transmembrane region" description="Helical" evidence="2">
    <location>
        <begin position="34"/>
        <end position="54"/>
    </location>
</feature>
<dbReference type="Proteomes" id="UP000474104">
    <property type="component" value="Unassembled WGS sequence"/>
</dbReference>
<accession>A0A9X5CA81</accession>
<keyword evidence="2" id="KW-1133">Transmembrane helix</keyword>
<evidence type="ECO:0000313" key="3">
    <source>
        <dbReference type="EMBL" id="NDO70595.1"/>
    </source>
</evidence>
<sequence>MIEAIYTWMQNIVFFLVIVTAVLEVLPGTSYQKYIRFFTGLILMLLLLTPFLSLTGSGEIFQELYHGYEQEQYKRELQEQEAYFQDLDLLDFLPEEYALTESGGILPQAQGQEENGFSTEEGDGNPDGIGVGEIKIEEVRIGEEVE</sequence>
<evidence type="ECO:0000256" key="2">
    <source>
        <dbReference type="SAM" id="Phobius"/>
    </source>
</evidence>
<dbReference type="OrthoDB" id="1779586at2"/>
<name>A0A9X5CA81_9FIRM</name>
<comment type="caution">
    <text evidence="3">The sequence shown here is derived from an EMBL/GenBank/DDBJ whole genome shotgun (WGS) entry which is preliminary data.</text>
</comment>
<evidence type="ECO:0000313" key="4">
    <source>
        <dbReference type="Proteomes" id="UP000474104"/>
    </source>
</evidence>
<gene>
    <name evidence="3" type="ORF">FMM80_18870</name>
</gene>
<keyword evidence="2" id="KW-0812">Transmembrane</keyword>
<feature type="region of interest" description="Disordered" evidence="1">
    <location>
        <begin position="104"/>
        <end position="133"/>
    </location>
</feature>
<keyword evidence="2" id="KW-0472">Membrane</keyword>
<feature type="transmembrane region" description="Helical" evidence="2">
    <location>
        <begin position="12"/>
        <end position="28"/>
    </location>
</feature>
<dbReference type="Pfam" id="PF09581">
    <property type="entry name" value="Spore_III_AF"/>
    <property type="match status" value="1"/>
</dbReference>
<dbReference type="RefSeq" id="WP_004078833.1">
    <property type="nucleotide sequence ID" value="NZ_CASCYM010000006.1"/>
</dbReference>
<reference evidence="3 4" key="1">
    <citation type="submission" date="2019-07" db="EMBL/GenBank/DDBJ databases">
        <title>Draft genome sequences of 15 bacterial species constituting the stable defined intestinal microbiota of the GM15 gnotobiotic mouse model.</title>
        <authorList>
            <person name="Elie C."/>
            <person name="Mathieu A."/>
            <person name="Saliou A."/>
            <person name="Darnaud M."/>
            <person name="Leulier F."/>
            <person name="Tamellini A."/>
        </authorList>
    </citation>
    <scope>NUCLEOTIDE SEQUENCE [LARGE SCALE GENOMIC DNA]</scope>
    <source>
        <strain evidence="4">ASF 502</strain>
    </source>
</reference>
<dbReference type="AlphaFoldDB" id="A0A9X5CA81"/>
<evidence type="ECO:0000256" key="1">
    <source>
        <dbReference type="SAM" id="MobiDB-lite"/>
    </source>
</evidence>